<dbReference type="EMBL" id="KN822192">
    <property type="protein sequence ID" value="KIM53028.1"/>
    <property type="molecule type" value="Genomic_DNA"/>
</dbReference>
<reference evidence="2 3" key="1">
    <citation type="submission" date="2014-04" db="EMBL/GenBank/DDBJ databases">
        <authorList>
            <consortium name="DOE Joint Genome Institute"/>
            <person name="Kuo A."/>
            <person name="Kohler A."/>
            <person name="Nagy L.G."/>
            <person name="Floudas D."/>
            <person name="Copeland A."/>
            <person name="Barry K.W."/>
            <person name="Cichocki N."/>
            <person name="Veneault-Fourrey C."/>
            <person name="LaButti K."/>
            <person name="Lindquist E.A."/>
            <person name="Lipzen A."/>
            <person name="Lundell T."/>
            <person name="Morin E."/>
            <person name="Murat C."/>
            <person name="Sun H."/>
            <person name="Tunlid A."/>
            <person name="Henrissat B."/>
            <person name="Grigoriev I.V."/>
            <person name="Hibbett D.S."/>
            <person name="Martin F."/>
            <person name="Nordberg H.P."/>
            <person name="Cantor M.N."/>
            <person name="Hua S.X."/>
        </authorList>
    </citation>
    <scope>NUCLEOTIDE SEQUENCE [LARGE SCALE GENOMIC DNA]</scope>
    <source>
        <strain evidence="2 3">Foug A</strain>
    </source>
</reference>
<dbReference type="HOGENOM" id="CLU_009123_15_4_1"/>
<evidence type="ECO:0000313" key="2">
    <source>
        <dbReference type="EMBL" id="KIM53028.1"/>
    </source>
</evidence>
<feature type="non-terminal residue" evidence="2">
    <location>
        <position position="1"/>
    </location>
</feature>
<keyword evidence="3" id="KW-1185">Reference proteome</keyword>
<proteinExistence type="predicted"/>
<evidence type="ECO:0000259" key="1">
    <source>
        <dbReference type="Pfam" id="PF05699"/>
    </source>
</evidence>
<dbReference type="InterPro" id="IPR008906">
    <property type="entry name" value="HATC_C_dom"/>
</dbReference>
<reference evidence="3" key="2">
    <citation type="submission" date="2015-01" db="EMBL/GenBank/DDBJ databases">
        <title>Evolutionary Origins and Diversification of the Mycorrhizal Mutualists.</title>
        <authorList>
            <consortium name="DOE Joint Genome Institute"/>
            <consortium name="Mycorrhizal Genomics Consortium"/>
            <person name="Kohler A."/>
            <person name="Kuo A."/>
            <person name="Nagy L.G."/>
            <person name="Floudas D."/>
            <person name="Copeland A."/>
            <person name="Barry K.W."/>
            <person name="Cichocki N."/>
            <person name="Veneault-Fourrey C."/>
            <person name="LaButti K."/>
            <person name="Lindquist E.A."/>
            <person name="Lipzen A."/>
            <person name="Lundell T."/>
            <person name="Morin E."/>
            <person name="Murat C."/>
            <person name="Riley R."/>
            <person name="Ohm R."/>
            <person name="Sun H."/>
            <person name="Tunlid A."/>
            <person name="Henrissat B."/>
            <person name="Grigoriev I.V."/>
            <person name="Hibbett D.S."/>
            <person name="Martin F."/>
        </authorList>
    </citation>
    <scope>NUCLEOTIDE SEQUENCE [LARGE SCALE GENOMIC DNA]</scope>
    <source>
        <strain evidence="3">Foug A</strain>
    </source>
</reference>
<feature type="domain" description="HAT C-terminal dimerisation" evidence="1">
    <location>
        <begin position="1"/>
        <end position="52"/>
    </location>
</feature>
<protein>
    <recommendedName>
        <fullName evidence="1">HAT C-terminal dimerisation domain-containing protein</fullName>
    </recommendedName>
</protein>
<organism evidence="2 3">
    <name type="scientific">Scleroderma citrinum Foug A</name>
    <dbReference type="NCBI Taxonomy" id="1036808"/>
    <lineage>
        <taxon>Eukaryota</taxon>
        <taxon>Fungi</taxon>
        <taxon>Dikarya</taxon>
        <taxon>Basidiomycota</taxon>
        <taxon>Agaricomycotina</taxon>
        <taxon>Agaricomycetes</taxon>
        <taxon>Agaricomycetidae</taxon>
        <taxon>Boletales</taxon>
        <taxon>Sclerodermatineae</taxon>
        <taxon>Sclerodermataceae</taxon>
        <taxon>Scleroderma</taxon>
    </lineage>
</organism>
<dbReference type="SUPFAM" id="SSF53098">
    <property type="entry name" value="Ribonuclease H-like"/>
    <property type="match status" value="1"/>
</dbReference>
<dbReference type="InterPro" id="IPR012337">
    <property type="entry name" value="RNaseH-like_sf"/>
</dbReference>
<feature type="non-terminal residue" evidence="2">
    <location>
        <position position="61"/>
    </location>
</feature>
<accession>A0A0C2YTN5</accession>
<dbReference type="Pfam" id="PF05699">
    <property type="entry name" value="Dimer_Tnp_hAT"/>
    <property type="match status" value="1"/>
</dbReference>
<name>A0A0C2YTN5_9AGAM</name>
<dbReference type="STRING" id="1036808.A0A0C2YTN5"/>
<dbReference type="AlphaFoldDB" id="A0A0C2YTN5"/>
<dbReference type="Proteomes" id="UP000053989">
    <property type="component" value="Unassembled WGS sequence"/>
</dbReference>
<dbReference type="OrthoDB" id="3241084at2759"/>
<dbReference type="GO" id="GO:0046983">
    <property type="term" value="F:protein dimerization activity"/>
    <property type="evidence" value="ECO:0007669"/>
    <property type="project" value="InterPro"/>
</dbReference>
<dbReference type="InParanoid" id="A0A0C2YTN5"/>
<gene>
    <name evidence="2" type="ORF">SCLCIDRAFT_38357</name>
</gene>
<sequence length="61" mass="7094">YPIIFRIAMDYFVIQATSVPCEHVFSSSAKTNTKRHNHIGPTLMEALQMLKFSLKKQQLHF</sequence>
<evidence type="ECO:0000313" key="3">
    <source>
        <dbReference type="Proteomes" id="UP000053989"/>
    </source>
</evidence>